<reference evidence="2 3" key="1">
    <citation type="submission" date="2020-08" db="EMBL/GenBank/DDBJ databases">
        <title>Cohnella phylogeny.</title>
        <authorList>
            <person name="Dunlap C."/>
        </authorList>
    </citation>
    <scope>NUCLEOTIDE SEQUENCE [LARGE SCALE GENOMIC DNA]</scope>
    <source>
        <strain evidence="2 3">DSM 25239</strain>
    </source>
</reference>
<organism evidence="2 3">
    <name type="scientific">Cohnella xylanilytica</name>
    <dbReference type="NCBI Taxonomy" id="557555"/>
    <lineage>
        <taxon>Bacteria</taxon>
        <taxon>Bacillati</taxon>
        <taxon>Bacillota</taxon>
        <taxon>Bacilli</taxon>
        <taxon>Bacillales</taxon>
        <taxon>Paenibacillaceae</taxon>
        <taxon>Cohnella</taxon>
    </lineage>
</organism>
<dbReference type="InterPro" id="IPR013108">
    <property type="entry name" value="Amidohydro_3"/>
</dbReference>
<dbReference type="Pfam" id="PF07969">
    <property type="entry name" value="Amidohydro_3"/>
    <property type="match status" value="1"/>
</dbReference>
<dbReference type="SUPFAM" id="SSF51338">
    <property type="entry name" value="Composite domain of metallo-dependent hydrolases"/>
    <property type="match status" value="1"/>
</dbReference>
<accession>A0A841TZN6</accession>
<evidence type="ECO:0000313" key="2">
    <source>
        <dbReference type="EMBL" id="MBB6693695.1"/>
    </source>
</evidence>
<dbReference type="Gene3D" id="3.20.20.140">
    <property type="entry name" value="Metal-dependent hydrolases"/>
    <property type="match status" value="2"/>
</dbReference>
<evidence type="ECO:0000259" key="1">
    <source>
        <dbReference type="Pfam" id="PF07969"/>
    </source>
</evidence>
<dbReference type="InterPro" id="IPR050378">
    <property type="entry name" value="Metallo-dep_Hydrolases_sf"/>
</dbReference>
<dbReference type="CDD" id="cd01297">
    <property type="entry name" value="D-aminoacylase"/>
    <property type="match status" value="1"/>
</dbReference>
<dbReference type="SUPFAM" id="SSF51556">
    <property type="entry name" value="Metallo-dependent hydrolases"/>
    <property type="match status" value="1"/>
</dbReference>
<dbReference type="EMBL" id="JACJVR010000077">
    <property type="protein sequence ID" value="MBB6693695.1"/>
    <property type="molecule type" value="Genomic_DNA"/>
</dbReference>
<proteinExistence type="predicted"/>
<dbReference type="PANTHER" id="PTHR11647">
    <property type="entry name" value="HYDRANTOINASE/DIHYDROPYRIMIDINASE FAMILY MEMBER"/>
    <property type="match status" value="1"/>
</dbReference>
<gene>
    <name evidence="2" type="ORF">H7B90_20065</name>
</gene>
<name>A0A841TZN6_9BACL</name>
<dbReference type="GO" id="GO:0016812">
    <property type="term" value="F:hydrolase activity, acting on carbon-nitrogen (but not peptide) bonds, in cyclic amides"/>
    <property type="evidence" value="ECO:0007669"/>
    <property type="project" value="TreeGrafter"/>
</dbReference>
<dbReference type="InterPro" id="IPR032466">
    <property type="entry name" value="Metal_Hydrolase"/>
</dbReference>
<sequence>MKADVRIRGGLIVDGTGAPARKGDIAIKDGRLLLDAEGVEANETVEAGGMVVAPGFIDIHTHSDLTLLVDSRGASKVSQGVTTEIVGNCGMSVVDTHGKHKERIRGASAFIYGDLLDWKWNDYAEYLAEYEKRGISINVGALIGHGTARASVIGYDDRPVTERELEAMRRYVADGMEAGALGLSSGLIYSPGVFAPREELVELCKVVASYGGIYSTHMRNESDGLLDSIEESIQVARESGVSLQISHLKSTGKRNWGRVARAVEMIERARGEGVNVHYDFYPYHASSTGMTYLLPPWAQEGGWEASEARIRDPKLRRRMVGEIVNGSDSWISPSRNAGWDGVMIASVQTERNRHAEGMRLNEYARARGMPEPEAMLDLLLEESGGVGMVLFVMSEDDIAAAASSEWSIVGSDGLALAADGVLSRSKPHPRSYGSFPRVFDRYVRQRPVLTLERAIHKMTGLPAAKLRLTDRGLLKNGYVADVVLFDPDRVRDLATFEAPHQYSEGIHTVWVGGRAAYSRGRFLDPKSGVVVRSAASSRVAKAER</sequence>
<dbReference type="AlphaFoldDB" id="A0A841TZN6"/>
<dbReference type="RefSeq" id="WP_185137674.1">
    <property type="nucleotide sequence ID" value="NZ_BORM01000036.1"/>
</dbReference>
<dbReference type="GO" id="GO:0005829">
    <property type="term" value="C:cytosol"/>
    <property type="evidence" value="ECO:0007669"/>
    <property type="project" value="TreeGrafter"/>
</dbReference>
<dbReference type="PANTHER" id="PTHR11647:SF1">
    <property type="entry name" value="COLLAPSIN RESPONSE MEDIATOR PROTEIN"/>
    <property type="match status" value="1"/>
</dbReference>
<dbReference type="InterPro" id="IPR011059">
    <property type="entry name" value="Metal-dep_hydrolase_composite"/>
</dbReference>
<dbReference type="Proteomes" id="UP000553776">
    <property type="component" value="Unassembled WGS sequence"/>
</dbReference>
<protein>
    <submittedName>
        <fullName evidence="2">D-aminoacylase</fullName>
    </submittedName>
</protein>
<keyword evidence="3" id="KW-1185">Reference proteome</keyword>
<evidence type="ECO:0000313" key="3">
    <source>
        <dbReference type="Proteomes" id="UP000553776"/>
    </source>
</evidence>
<feature type="domain" description="Amidohydrolase 3" evidence="1">
    <location>
        <begin position="43"/>
        <end position="516"/>
    </location>
</feature>
<comment type="caution">
    <text evidence="2">The sequence shown here is derived from an EMBL/GenBank/DDBJ whole genome shotgun (WGS) entry which is preliminary data.</text>
</comment>